<dbReference type="InterPro" id="IPR004328">
    <property type="entry name" value="BRO1_dom"/>
</dbReference>
<feature type="coiled-coil region" evidence="6">
    <location>
        <begin position="614"/>
        <end position="641"/>
    </location>
</feature>
<gene>
    <name evidence="9" type="ORF">O0I10_001242</name>
</gene>
<evidence type="ECO:0000256" key="3">
    <source>
        <dbReference type="ARBA" id="ARBA00022490"/>
    </source>
</evidence>
<evidence type="ECO:0000256" key="4">
    <source>
        <dbReference type="ARBA" id="ARBA00022753"/>
    </source>
</evidence>
<feature type="compositionally biased region" description="Low complexity" evidence="7">
    <location>
        <begin position="969"/>
        <end position="1019"/>
    </location>
</feature>
<dbReference type="Gene3D" id="1.20.120.560">
    <property type="entry name" value="alix/aip1 in complex with the ypdl late domain"/>
    <property type="match status" value="1"/>
</dbReference>
<comment type="subcellular location">
    <subcellularLocation>
        <location evidence="2">Cytoplasm</location>
    </subcellularLocation>
    <subcellularLocation>
        <location evidence="1">Endosome</location>
    </subcellularLocation>
</comment>
<dbReference type="Pfam" id="PF03097">
    <property type="entry name" value="BRO1"/>
    <property type="match status" value="1"/>
</dbReference>
<dbReference type="Pfam" id="PF13949">
    <property type="entry name" value="ALIX_LYPXL_bnd"/>
    <property type="match status" value="1"/>
</dbReference>
<keyword evidence="3" id="KW-0963">Cytoplasm</keyword>
<sequence>MAQQQIPFLHAPFKRTDDVDWILPLKRYISQVYQDDAEKYNEETFTLNRLRQDIRGAGKDLTGRDLLYRYFGQLELLDLRFPVDEKHIKILFTWYDAFNGRPTSQYSLAYEKASVIFNTAATLSAIAAIQNRAEAEGRKRAFNYFQAAAGMFQYINDNFLHAPSQDLHRDTVKMLTELMLAQAHECFLENSLREKKKDGLIGKLVSHAAWVYGSLIDDIQECIARGVGVERAWLLVCQVKHKYYQALAQQHRAAACEQDNAYGEQVARLSAGETAAKEAGKIANGGGWSALVQSSTTMPADTVSVLQESCKALAASLAEKHTMAARDNDMIYHDNVPKESILTPIDRLKAVKTVPISELYGPNEASRVIGGDIFSRLIPLSVHESASMYSEEKAKLVRAEADRCDLAKAELNASLEYMRLPRSLDKFKQPQQHGAKADSAILDTFAVPLPEAREWADKIAQEESTSNSTTLHELIQTLGGLKSRASQMLDQTSLSLDQEMRECESMRAKYGADWSQEPSGAYTGDFRQDLRNHRESLSSASQSDTQLLHAYEVVSKDVDILKQGGKSNALEAVFAEKMVNLFAEKSSSKADSLLDLEFDVGIASKSMDVKVKRVEDALDKLRKIEIERQETLQDLKEKAMQDDISQLLVLNKKTVNVEQQIFTTELEKFRPHQQRIATSIHQQQQGIQELTAAFKALMEGEDAQKLQSRWDAAERQRRIVMDQLGQAHHRYFETKNGIRKGIEFYSSLCDVIESLTRNVNKFTAERGQERDKLVERIESSRSTKEQEMLKEKLSKYTTATTPSAPTVPQIDTSPSVTQLVDKTREMTLGGNNTNNVYGPQPTASPLTPSTYSTQSQPYSTTSAQPAPYTNFALPQQQQQQQQQPYPLPQSQPPPQPQQPQSETLQRAPSYSSNPAATSYPALSTSSYSYAQSSPVVPPPMPPKENFNRAPPPLQQTMPYPPNNMYGGNTTMPVPMSPSTPMMPQQQPAQPYSQRYQQPAVSMPTQSTPTSYSFPQQQQPQQPPPLPSKPPQMQTQPLSSPVTSTTPSYYPMLSSSAISGYRQPQQQQQQQPPPPPPPPLPQQPQPYMGASSHPPPPINAQPQQQPLSGAQPPLPAAPPQYQQMQQPPPAGYWQQQPQQQQQQQPYPTNMGQSYNTSNGGGSLLD</sequence>
<feature type="compositionally biased region" description="Polar residues" evidence="7">
    <location>
        <begin position="809"/>
        <end position="820"/>
    </location>
</feature>
<dbReference type="InterPro" id="IPR025304">
    <property type="entry name" value="ALIX_V_dom"/>
</dbReference>
<dbReference type="InterPro" id="IPR038499">
    <property type="entry name" value="BRO1_sf"/>
</dbReference>
<feature type="compositionally biased region" description="Low complexity" evidence="7">
    <location>
        <begin position="847"/>
        <end position="862"/>
    </location>
</feature>
<dbReference type="GO" id="GO:0005768">
    <property type="term" value="C:endosome"/>
    <property type="evidence" value="ECO:0007669"/>
    <property type="project" value="UniProtKB-SubCell"/>
</dbReference>
<dbReference type="GO" id="GO:0043328">
    <property type="term" value="P:protein transport to vacuole involved in ubiquitin-dependent protein catabolic process via the multivesicular body sorting pathway"/>
    <property type="evidence" value="ECO:0007669"/>
    <property type="project" value="TreeGrafter"/>
</dbReference>
<feature type="compositionally biased region" description="Pro residues" evidence="7">
    <location>
        <begin position="885"/>
        <end position="897"/>
    </location>
</feature>
<feature type="domain" description="BRO1" evidence="8">
    <location>
        <begin position="7"/>
        <end position="411"/>
    </location>
</feature>
<accession>A0AAD7Y3E8</accession>
<feature type="compositionally biased region" description="Low complexity" evidence="7">
    <location>
        <begin position="797"/>
        <end position="806"/>
    </location>
</feature>
<keyword evidence="10" id="KW-1185">Reference proteome</keyword>
<evidence type="ECO:0000256" key="1">
    <source>
        <dbReference type="ARBA" id="ARBA00004177"/>
    </source>
</evidence>
<feature type="compositionally biased region" description="Pro residues" evidence="7">
    <location>
        <begin position="1070"/>
        <end position="1083"/>
    </location>
</feature>
<dbReference type="GeneID" id="83208660"/>
<organism evidence="9 10">
    <name type="scientific">Lichtheimia ornata</name>
    <dbReference type="NCBI Taxonomy" id="688661"/>
    <lineage>
        <taxon>Eukaryota</taxon>
        <taxon>Fungi</taxon>
        <taxon>Fungi incertae sedis</taxon>
        <taxon>Mucoromycota</taxon>
        <taxon>Mucoromycotina</taxon>
        <taxon>Mucoromycetes</taxon>
        <taxon>Mucorales</taxon>
        <taxon>Lichtheimiaceae</taxon>
        <taxon>Lichtheimia</taxon>
    </lineage>
</organism>
<feature type="compositionally biased region" description="Low complexity" evidence="7">
    <location>
        <begin position="923"/>
        <end position="934"/>
    </location>
</feature>
<feature type="compositionally biased region" description="Polar residues" evidence="7">
    <location>
        <begin position="829"/>
        <end position="846"/>
    </location>
</feature>
<proteinExistence type="predicted"/>
<protein>
    <recommendedName>
        <fullName evidence="5">BRO domain-containing protein 1</fullName>
    </recommendedName>
</protein>
<dbReference type="EMBL" id="JARTCD010000003">
    <property type="protein sequence ID" value="KAJ8663065.1"/>
    <property type="molecule type" value="Genomic_DNA"/>
</dbReference>
<feature type="compositionally biased region" description="Pro residues" evidence="7">
    <location>
        <begin position="1020"/>
        <end position="1029"/>
    </location>
</feature>
<name>A0AAD7Y3E8_9FUNG</name>
<dbReference type="PROSITE" id="PS51180">
    <property type="entry name" value="BRO1"/>
    <property type="match status" value="1"/>
</dbReference>
<dbReference type="Proteomes" id="UP001234581">
    <property type="component" value="Unassembled WGS sequence"/>
</dbReference>
<dbReference type="Gene3D" id="1.20.140.50">
    <property type="entry name" value="alix/aip1 like domains"/>
    <property type="match status" value="1"/>
</dbReference>
<feature type="compositionally biased region" description="Polar residues" evidence="7">
    <location>
        <begin position="901"/>
        <end position="922"/>
    </location>
</feature>
<feature type="compositionally biased region" description="Low complexity" evidence="7">
    <location>
        <begin position="874"/>
        <end position="884"/>
    </location>
</feature>
<evidence type="ECO:0000256" key="7">
    <source>
        <dbReference type="SAM" id="MobiDB-lite"/>
    </source>
</evidence>
<dbReference type="PANTHER" id="PTHR23030:SF30">
    <property type="entry name" value="TYROSINE-PROTEIN PHOSPHATASE NON-RECEPTOR TYPE 23"/>
    <property type="match status" value="1"/>
</dbReference>
<dbReference type="Gene3D" id="1.25.40.280">
    <property type="entry name" value="alix/aip1 like domains"/>
    <property type="match status" value="1"/>
</dbReference>
<feature type="compositionally biased region" description="Low complexity" evidence="7">
    <location>
        <begin position="1099"/>
        <end position="1110"/>
    </location>
</feature>
<feature type="compositionally biased region" description="Low complexity" evidence="7">
    <location>
        <begin position="1030"/>
        <end position="1050"/>
    </location>
</feature>
<evidence type="ECO:0000256" key="2">
    <source>
        <dbReference type="ARBA" id="ARBA00004496"/>
    </source>
</evidence>
<feature type="compositionally biased region" description="Low complexity" evidence="7">
    <location>
        <begin position="1118"/>
        <end position="1146"/>
    </location>
</feature>
<dbReference type="RefSeq" id="XP_058347977.1">
    <property type="nucleotide sequence ID" value="XM_058481339.1"/>
</dbReference>
<evidence type="ECO:0000313" key="9">
    <source>
        <dbReference type="EMBL" id="KAJ8663065.1"/>
    </source>
</evidence>
<feature type="compositionally biased region" description="Pro residues" evidence="7">
    <location>
        <begin position="949"/>
        <end position="961"/>
    </location>
</feature>
<evidence type="ECO:0000259" key="8">
    <source>
        <dbReference type="PROSITE" id="PS51180"/>
    </source>
</evidence>
<dbReference type="SMART" id="SM01041">
    <property type="entry name" value="BRO1"/>
    <property type="match status" value="1"/>
</dbReference>
<comment type="caution">
    <text evidence="9">The sequence shown here is derived from an EMBL/GenBank/DDBJ whole genome shotgun (WGS) entry which is preliminary data.</text>
</comment>
<keyword evidence="6" id="KW-0175">Coiled coil</keyword>
<evidence type="ECO:0000313" key="10">
    <source>
        <dbReference type="Proteomes" id="UP001234581"/>
    </source>
</evidence>
<keyword evidence="4" id="KW-0967">Endosome</keyword>
<feature type="region of interest" description="Disordered" evidence="7">
    <location>
        <begin position="794"/>
        <end position="1164"/>
    </location>
</feature>
<evidence type="ECO:0000256" key="6">
    <source>
        <dbReference type="SAM" id="Coils"/>
    </source>
</evidence>
<evidence type="ECO:0000256" key="5">
    <source>
        <dbReference type="ARBA" id="ARBA00041284"/>
    </source>
</evidence>
<dbReference type="AlphaFoldDB" id="A0AAD7Y3E8"/>
<reference evidence="9 10" key="1">
    <citation type="submission" date="2023-03" db="EMBL/GenBank/DDBJ databases">
        <title>Genome sequence of Lichtheimia ornata CBS 291.66.</title>
        <authorList>
            <person name="Mohabir J.T."/>
            <person name="Shea T.P."/>
            <person name="Kurbessoian T."/>
            <person name="Berby B."/>
            <person name="Fontaine J."/>
            <person name="Livny J."/>
            <person name="Gnirke A."/>
            <person name="Stajich J.E."/>
            <person name="Cuomo C.A."/>
        </authorList>
    </citation>
    <scope>NUCLEOTIDE SEQUENCE [LARGE SCALE GENOMIC DNA]</scope>
    <source>
        <strain evidence="9">CBS 291.66</strain>
    </source>
</reference>
<dbReference type="PANTHER" id="PTHR23030">
    <property type="entry name" value="PCD6 INTERACTING PROTEIN-RELATED"/>
    <property type="match status" value="1"/>
</dbReference>